<evidence type="ECO:0000313" key="1">
    <source>
        <dbReference type="EMBL" id="EOX95542.1"/>
    </source>
</evidence>
<gene>
    <name evidence="1" type="ORF">TCM_005015</name>
</gene>
<accession>A0A061DT19</accession>
<reference evidence="1 2" key="1">
    <citation type="journal article" date="2013" name="Genome Biol.">
        <title>The genome sequence of the most widely cultivated cacao type and its use to identify candidate genes regulating pod color.</title>
        <authorList>
            <person name="Motamayor J.C."/>
            <person name="Mockaitis K."/>
            <person name="Schmutz J."/>
            <person name="Haiminen N."/>
            <person name="Iii D.L."/>
            <person name="Cornejo O."/>
            <person name="Findley S.D."/>
            <person name="Zheng P."/>
            <person name="Utro F."/>
            <person name="Royaert S."/>
            <person name="Saski C."/>
            <person name="Jenkins J."/>
            <person name="Podicheti R."/>
            <person name="Zhao M."/>
            <person name="Scheffler B.E."/>
            <person name="Stack J.C."/>
            <person name="Feltus F.A."/>
            <person name="Mustiga G.M."/>
            <person name="Amores F."/>
            <person name="Phillips W."/>
            <person name="Marelli J.P."/>
            <person name="May G.D."/>
            <person name="Shapiro H."/>
            <person name="Ma J."/>
            <person name="Bustamante C.D."/>
            <person name="Schnell R.J."/>
            <person name="Main D."/>
            <person name="Gilbert D."/>
            <person name="Parida L."/>
            <person name="Kuhn D.N."/>
        </authorList>
    </citation>
    <scope>NUCLEOTIDE SEQUENCE [LARGE SCALE GENOMIC DNA]</scope>
    <source>
        <strain evidence="2">cv. Matina 1-6</strain>
    </source>
</reference>
<dbReference type="Proteomes" id="UP000026915">
    <property type="component" value="Chromosome 1"/>
</dbReference>
<dbReference type="EMBL" id="CM001879">
    <property type="protein sequence ID" value="EOX95542.1"/>
    <property type="molecule type" value="Genomic_DNA"/>
</dbReference>
<dbReference type="HOGENOM" id="CLU_2487897_0_0_1"/>
<dbReference type="AlphaFoldDB" id="A0A061DT19"/>
<proteinExistence type="predicted"/>
<evidence type="ECO:0000313" key="2">
    <source>
        <dbReference type="Proteomes" id="UP000026915"/>
    </source>
</evidence>
<name>A0A061DT19_THECC</name>
<protein>
    <submittedName>
        <fullName evidence="1">Uncharacterized protein</fullName>
    </submittedName>
</protein>
<organism evidence="1 2">
    <name type="scientific">Theobroma cacao</name>
    <name type="common">Cacao</name>
    <name type="synonym">Cocoa</name>
    <dbReference type="NCBI Taxonomy" id="3641"/>
    <lineage>
        <taxon>Eukaryota</taxon>
        <taxon>Viridiplantae</taxon>
        <taxon>Streptophyta</taxon>
        <taxon>Embryophyta</taxon>
        <taxon>Tracheophyta</taxon>
        <taxon>Spermatophyta</taxon>
        <taxon>Magnoliopsida</taxon>
        <taxon>eudicotyledons</taxon>
        <taxon>Gunneridae</taxon>
        <taxon>Pentapetalae</taxon>
        <taxon>rosids</taxon>
        <taxon>malvids</taxon>
        <taxon>Malvales</taxon>
        <taxon>Malvaceae</taxon>
        <taxon>Byttnerioideae</taxon>
        <taxon>Theobroma</taxon>
    </lineage>
</organism>
<keyword evidence="2" id="KW-1185">Reference proteome</keyword>
<dbReference type="InParanoid" id="A0A061DT19"/>
<sequence>MKYGGREWTADHLIIELYSDYVNKSVIHMHFGKVGHFGGSSAMYGLRGRYTFSCGFGFTFGWKGYNQNKFYHHNAWSRFNLKTQNSF</sequence>
<dbReference type="Gramene" id="EOX95542">
    <property type="protein sequence ID" value="EOX95542"/>
    <property type="gene ID" value="TCM_005015"/>
</dbReference>